<keyword evidence="1" id="KW-0808">Transferase</keyword>
<organism evidence="1 2">
    <name type="scientific">Filifactor villosus</name>
    <dbReference type="NCBI Taxonomy" id="29374"/>
    <lineage>
        <taxon>Bacteria</taxon>
        <taxon>Bacillati</taxon>
        <taxon>Bacillota</taxon>
        <taxon>Clostridia</taxon>
        <taxon>Peptostreptococcales</taxon>
        <taxon>Filifactoraceae</taxon>
        <taxon>Filifactor</taxon>
    </lineage>
</organism>
<dbReference type="EMBL" id="JBHSHL010000030">
    <property type="protein sequence ID" value="MFC4805014.1"/>
    <property type="molecule type" value="Genomic_DNA"/>
</dbReference>
<comment type="caution">
    <text evidence="1">The sequence shown here is derived from an EMBL/GenBank/DDBJ whole genome shotgun (WGS) entry which is preliminary data.</text>
</comment>
<dbReference type="RefSeq" id="WP_379788553.1">
    <property type="nucleotide sequence ID" value="NZ_JBHSHL010000030.1"/>
</dbReference>
<accession>A0ABV9QM82</accession>
<keyword evidence="2" id="KW-1185">Reference proteome</keyword>
<dbReference type="InterPro" id="IPR052922">
    <property type="entry name" value="Cytidylate_Kinase-2"/>
</dbReference>
<dbReference type="Gene3D" id="3.40.50.300">
    <property type="entry name" value="P-loop containing nucleotide triphosphate hydrolases"/>
    <property type="match status" value="1"/>
</dbReference>
<dbReference type="GO" id="GO:0016301">
    <property type="term" value="F:kinase activity"/>
    <property type="evidence" value="ECO:0007669"/>
    <property type="project" value="UniProtKB-KW"/>
</dbReference>
<gene>
    <name evidence="1" type="ORF">ACFO4R_07960</name>
</gene>
<evidence type="ECO:0000313" key="1">
    <source>
        <dbReference type="EMBL" id="MFC4805014.1"/>
    </source>
</evidence>
<dbReference type="PANTHER" id="PTHR37816:SF3">
    <property type="entry name" value="MODULATES DNA TOPOLOGY"/>
    <property type="match status" value="1"/>
</dbReference>
<dbReference type="InterPro" id="IPR027417">
    <property type="entry name" value="P-loop_NTPase"/>
</dbReference>
<proteinExistence type="predicted"/>
<keyword evidence="1" id="KW-0418">Kinase</keyword>
<dbReference type="SUPFAM" id="SSF52540">
    <property type="entry name" value="P-loop containing nucleoside triphosphate hydrolases"/>
    <property type="match status" value="1"/>
</dbReference>
<evidence type="ECO:0000313" key="2">
    <source>
        <dbReference type="Proteomes" id="UP001595916"/>
    </source>
</evidence>
<protein>
    <submittedName>
        <fullName evidence="1">Adenylate kinase</fullName>
    </submittedName>
</protein>
<dbReference type="Proteomes" id="UP001595916">
    <property type="component" value="Unassembled WGS sequence"/>
</dbReference>
<sequence length="161" mass="19271">MEKIIVIGSPGAGKTIFAKKLRDKLELPLYHLDLIWHREDRTNIGSQAFERRLEDIMKEDRWIIDGNYRSTLELRLKACDTVFFLDYPLEVCLQGARERVGRKRDDLPWIETEFDSEFEQWIIDFQKTKLKEQYELLANYPNKTLIVFKSRKEAERFLAQE</sequence>
<name>A0ABV9QM82_9FIRM</name>
<dbReference type="PANTHER" id="PTHR37816">
    <property type="entry name" value="YALI0E33011P"/>
    <property type="match status" value="1"/>
</dbReference>
<reference evidence="2" key="1">
    <citation type="journal article" date="2019" name="Int. J. Syst. Evol. Microbiol.">
        <title>The Global Catalogue of Microorganisms (GCM) 10K type strain sequencing project: providing services to taxonomists for standard genome sequencing and annotation.</title>
        <authorList>
            <consortium name="The Broad Institute Genomics Platform"/>
            <consortium name="The Broad Institute Genome Sequencing Center for Infectious Disease"/>
            <person name="Wu L."/>
            <person name="Ma J."/>
        </authorList>
    </citation>
    <scope>NUCLEOTIDE SEQUENCE [LARGE SCALE GENOMIC DNA]</scope>
    <source>
        <strain evidence="2">CCUG 46385</strain>
    </source>
</reference>